<dbReference type="EMBL" id="JAENGY010000188">
    <property type="protein sequence ID" value="KAG6970223.1"/>
    <property type="molecule type" value="Genomic_DNA"/>
</dbReference>
<protein>
    <submittedName>
        <fullName evidence="2">Uncharacterized protein</fullName>
    </submittedName>
</protein>
<feature type="compositionally biased region" description="Low complexity" evidence="1">
    <location>
        <begin position="106"/>
        <end position="122"/>
    </location>
</feature>
<comment type="caution">
    <text evidence="2">The sequence shown here is derived from an EMBL/GenBank/DDBJ whole genome shotgun (WGS) entry which is preliminary data.</text>
</comment>
<feature type="region of interest" description="Disordered" evidence="1">
    <location>
        <begin position="95"/>
        <end position="122"/>
    </location>
</feature>
<evidence type="ECO:0000313" key="3">
    <source>
        <dbReference type="Proteomes" id="UP000709295"/>
    </source>
</evidence>
<keyword evidence="3" id="KW-1185">Reference proteome</keyword>
<proteinExistence type="predicted"/>
<evidence type="ECO:0000256" key="1">
    <source>
        <dbReference type="SAM" id="MobiDB-lite"/>
    </source>
</evidence>
<sequence length="348" mass="34939">MNSLEYEDPDVEFGDAVSEIFRIEEDEEEEAVLQQVAPPATPPRRTVTPDSFAASSDASESGDESSSSGAPDSLDVTTHTGLSTVRNVVQQALNSASCGNSGGQSTGATTTTGAPVASSTTTVPVSVPGVATAGMPTTQSVVVALESPVVPGTSASGVPVVQSVASAGLLTAPPSSTVGPASVQVAGGQSAPNTVQPLQGGASHGVGAVQPPTWVPSGPVPGGQLASMLPSSGNPPMTSQQRPSLPLPLGGSIVRSTLLGEPASTKRFGAGSDSRFEKGSAVQPQQSLLYAQQVPAPSQAAIQSSVQYGPPVASQPQSQLAPQVPVPQQAPVEQQMQYVQPQPISPQV</sequence>
<feature type="region of interest" description="Disordered" evidence="1">
    <location>
        <begin position="180"/>
        <end position="283"/>
    </location>
</feature>
<dbReference type="Proteomes" id="UP000709295">
    <property type="component" value="Unassembled WGS sequence"/>
</dbReference>
<feature type="region of interest" description="Disordered" evidence="1">
    <location>
        <begin position="27"/>
        <end position="82"/>
    </location>
</feature>
<accession>A0A8J5IQD0</accession>
<gene>
    <name evidence="2" type="ORF">JG688_00004961</name>
</gene>
<reference evidence="2" key="1">
    <citation type="submission" date="2021-01" db="EMBL/GenBank/DDBJ databases">
        <title>Phytophthora aleatoria, a newly-described species from Pinus radiata is distinct from Phytophthora cactorum isolates based on comparative genomics.</title>
        <authorList>
            <person name="Mcdougal R."/>
            <person name="Panda P."/>
            <person name="Williams N."/>
            <person name="Studholme D.J."/>
        </authorList>
    </citation>
    <scope>NUCLEOTIDE SEQUENCE</scope>
    <source>
        <strain evidence="2">NZFS 4037</strain>
    </source>
</reference>
<feature type="region of interest" description="Disordered" evidence="1">
    <location>
        <begin position="300"/>
        <end position="348"/>
    </location>
</feature>
<feature type="compositionally biased region" description="Polar residues" evidence="1">
    <location>
        <begin position="229"/>
        <end position="243"/>
    </location>
</feature>
<feature type="compositionally biased region" description="Low complexity" evidence="1">
    <location>
        <begin position="310"/>
        <end position="340"/>
    </location>
</feature>
<name>A0A8J5IQD0_9STRA</name>
<dbReference type="AlphaFoldDB" id="A0A8J5IQD0"/>
<feature type="compositionally biased region" description="Low complexity" evidence="1">
    <location>
        <begin position="43"/>
        <end position="73"/>
    </location>
</feature>
<organism evidence="2 3">
    <name type="scientific">Phytophthora aleatoria</name>
    <dbReference type="NCBI Taxonomy" id="2496075"/>
    <lineage>
        <taxon>Eukaryota</taxon>
        <taxon>Sar</taxon>
        <taxon>Stramenopiles</taxon>
        <taxon>Oomycota</taxon>
        <taxon>Peronosporomycetes</taxon>
        <taxon>Peronosporales</taxon>
        <taxon>Peronosporaceae</taxon>
        <taxon>Phytophthora</taxon>
    </lineage>
</organism>
<evidence type="ECO:0000313" key="2">
    <source>
        <dbReference type="EMBL" id="KAG6970223.1"/>
    </source>
</evidence>